<dbReference type="InterPro" id="IPR001810">
    <property type="entry name" value="F-box_dom"/>
</dbReference>
<sequence>MKHKDDRIPGLPEAIVEHILSFIPLKQILQLSILSKRWQNVIWTLFPIPEFVSTLRMSILYENSSNKKRQKIRVGKEEFNYFLERTLVSRNKQRVSINKLKLQIYGSSNYALMNRLTGYVIESNVKELDLDFQLNYYYYQVPKCFVAAKSITELSLHVCDSYLQVHVDEQILQTLIASSPVVKEISFDCYGLRRIHMSGFPKLIAVGLHCYNTTFESFEMEAPNLKKLELMHLSDLTDEWLHGILSKYPLIESLVLRYCEMLKRIKISSDHMKHLTIFQCNRLVEVDIVAPNLHKLDYYGDVISISSKTLTLSEVSIFFNNDPPLDAETIEFLAKLNHPKLLTWITKSAEVF</sequence>
<feature type="domain" description="F-box" evidence="1">
    <location>
        <begin position="5"/>
        <end position="42"/>
    </location>
</feature>
<dbReference type="SMART" id="SM00256">
    <property type="entry name" value="FBOX"/>
    <property type="match status" value="1"/>
</dbReference>
<dbReference type="OrthoDB" id="1534647at2759"/>
<evidence type="ECO:0000313" key="3">
    <source>
        <dbReference type="Proteomes" id="UP000327013"/>
    </source>
</evidence>
<dbReference type="InterPro" id="IPR053772">
    <property type="entry name" value="At1g61320/At1g61330-like"/>
</dbReference>
<dbReference type="InterPro" id="IPR055357">
    <property type="entry name" value="LRR_At1g61320_AtMIF1"/>
</dbReference>
<dbReference type="SUPFAM" id="SSF81383">
    <property type="entry name" value="F-box domain"/>
    <property type="match status" value="1"/>
</dbReference>
<dbReference type="AlphaFoldDB" id="A0A5N6RXE9"/>
<evidence type="ECO:0000259" key="1">
    <source>
        <dbReference type="PROSITE" id="PS50181"/>
    </source>
</evidence>
<organism evidence="2 3">
    <name type="scientific">Carpinus fangiana</name>
    <dbReference type="NCBI Taxonomy" id="176857"/>
    <lineage>
        <taxon>Eukaryota</taxon>
        <taxon>Viridiplantae</taxon>
        <taxon>Streptophyta</taxon>
        <taxon>Embryophyta</taxon>
        <taxon>Tracheophyta</taxon>
        <taxon>Spermatophyta</taxon>
        <taxon>Magnoliopsida</taxon>
        <taxon>eudicotyledons</taxon>
        <taxon>Gunneridae</taxon>
        <taxon>Pentapetalae</taxon>
        <taxon>rosids</taxon>
        <taxon>fabids</taxon>
        <taxon>Fagales</taxon>
        <taxon>Betulaceae</taxon>
        <taxon>Carpinus</taxon>
    </lineage>
</organism>
<name>A0A5N6RXE9_9ROSI</name>
<dbReference type="EMBL" id="CM017328">
    <property type="protein sequence ID" value="KAE8126010.1"/>
    <property type="molecule type" value="Genomic_DNA"/>
</dbReference>
<dbReference type="PROSITE" id="PS50181">
    <property type="entry name" value="FBOX"/>
    <property type="match status" value="1"/>
</dbReference>
<dbReference type="InterPro" id="IPR032675">
    <property type="entry name" value="LRR_dom_sf"/>
</dbReference>
<reference evidence="2 3" key="1">
    <citation type="submission" date="2019-06" db="EMBL/GenBank/DDBJ databases">
        <title>A chromosomal-level reference genome of Carpinus fangiana (Coryloideae, Betulaceae).</title>
        <authorList>
            <person name="Yang X."/>
            <person name="Wang Z."/>
            <person name="Zhang L."/>
            <person name="Hao G."/>
            <person name="Liu J."/>
            <person name="Yang Y."/>
        </authorList>
    </citation>
    <scope>NUCLEOTIDE SEQUENCE [LARGE SCALE GENOMIC DNA]</scope>
    <source>
        <strain evidence="2">Cfa_2016G</strain>
        <tissue evidence="2">Leaf</tissue>
    </source>
</reference>
<dbReference type="Proteomes" id="UP000327013">
    <property type="component" value="Chromosome 8"/>
</dbReference>
<dbReference type="Pfam" id="PF00646">
    <property type="entry name" value="F-box"/>
    <property type="match status" value="1"/>
</dbReference>
<gene>
    <name evidence="2" type="ORF">FH972_020766</name>
</gene>
<dbReference type="SUPFAM" id="SSF52047">
    <property type="entry name" value="RNI-like"/>
    <property type="match status" value="1"/>
</dbReference>
<protein>
    <recommendedName>
        <fullName evidence="1">F-box domain-containing protein</fullName>
    </recommendedName>
</protein>
<dbReference type="Gene3D" id="1.20.1280.50">
    <property type="match status" value="1"/>
</dbReference>
<proteinExistence type="predicted"/>
<keyword evidence="3" id="KW-1185">Reference proteome</keyword>
<evidence type="ECO:0000313" key="2">
    <source>
        <dbReference type="EMBL" id="KAE8126010.1"/>
    </source>
</evidence>
<dbReference type="PANTHER" id="PTHR34145:SF51">
    <property type="entry name" value="FBD DOMAIN-CONTAINING PROTEIN"/>
    <property type="match status" value="1"/>
</dbReference>
<dbReference type="InterPro" id="IPR036047">
    <property type="entry name" value="F-box-like_dom_sf"/>
</dbReference>
<accession>A0A5N6RXE9</accession>
<dbReference type="PANTHER" id="PTHR34145">
    <property type="entry name" value="OS02G0105600 PROTEIN"/>
    <property type="match status" value="1"/>
</dbReference>
<dbReference type="Gene3D" id="3.80.10.10">
    <property type="entry name" value="Ribonuclease Inhibitor"/>
    <property type="match status" value="1"/>
</dbReference>
<dbReference type="Pfam" id="PF23622">
    <property type="entry name" value="LRR_At1g61320_AtMIF1"/>
    <property type="match status" value="1"/>
</dbReference>